<organism evidence="2 3">
    <name type="scientific">Streptomyces hyaluromycini</name>
    <dbReference type="NCBI Taxonomy" id="1377993"/>
    <lineage>
        <taxon>Bacteria</taxon>
        <taxon>Bacillati</taxon>
        <taxon>Actinomycetota</taxon>
        <taxon>Actinomycetes</taxon>
        <taxon>Kitasatosporales</taxon>
        <taxon>Streptomycetaceae</taxon>
        <taxon>Streptomyces</taxon>
    </lineage>
</organism>
<evidence type="ECO:0000313" key="2">
    <source>
        <dbReference type="EMBL" id="MER7178892.1"/>
    </source>
</evidence>
<keyword evidence="3" id="KW-1185">Reference proteome</keyword>
<evidence type="ECO:0000256" key="1">
    <source>
        <dbReference type="SAM" id="Phobius"/>
    </source>
</evidence>
<gene>
    <name evidence="2" type="ORF">ABT404_05325</name>
</gene>
<proteinExistence type="predicted"/>
<keyword evidence="1" id="KW-0472">Membrane</keyword>
<reference evidence="2 3" key="1">
    <citation type="submission" date="2024-06" db="EMBL/GenBank/DDBJ databases">
        <title>The Natural Products Discovery Center: Release of the First 8490 Sequenced Strains for Exploring Actinobacteria Biosynthetic Diversity.</title>
        <authorList>
            <person name="Kalkreuter E."/>
            <person name="Kautsar S.A."/>
            <person name="Yang D."/>
            <person name="Bader C.D."/>
            <person name="Teijaro C.N."/>
            <person name="Fluegel L."/>
            <person name="Davis C.M."/>
            <person name="Simpson J.R."/>
            <person name="Lauterbach L."/>
            <person name="Steele A.D."/>
            <person name="Gui C."/>
            <person name="Meng S."/>
            <person name="Li G."/>
            <person name="Viehrig K."/>
            <person name="Ye F."/>
            <person name="Su P."/>
            <person name="Kiefer A.F."/>
            <person name="Nichols A."/>
            <person name="Cepeda A.J."/>
            <person name="Yan W."/>
            <person name="Fan B."/>
            <person name="Jiang Y."/>
            <person name="Adhikari A."/>
            <person name="Zheng C.-J."/>
            <person name="Schuster L."/>
            <person name="Cowan T.M."/>
            <person name="Smanski M.J."/>
            <person name="Chevrette M.G."/>
            <person name="De Carvalho L.P.S."/>
            <person name="Shen B."/>
        </authorList>
    </citation>
    <scope>NUCLEOTIDE SEQUENCE [LARGE SCALE GENOMIC DNA]</scope>
    <source>
        <strain evidence="2 3">NPDC000234</strain>
    </source>
</reference>
<dbReference type="RefSeq" id="WP_350777626.1">
    <property type="nucleotide sequence ID" value="NZ_JBEPEK010000023.1"/>
</dbReference>
<accession>A0ABV1WQ06</accession>
<keyword evidence="1" id="KW-0812">Transmembrane</keyword>
<dbReference type="Proteomes" id="UP001474181">
    <property type="component" value="Unassembled WGS sequence"/>
</dbReference>
<feature type="transmembrane region" description="Helical" evidence="1">
    <location>
        <begin position="32"/>
        <end position="51"/>
    </location>
</feature>
<comment type="caution">
    <text evidence="2">The sequence shown here is derived from an EMBL/GenBank/DDBJ whole genome shotgun (WGS) entry which is preliminary data.</text>
</comment>
<protein>
    <submittedName>
        <fullName evidence="2">Uncharacterized protein</fullName>
    </submittedName>
</protein>
<name>A0ABV1WQ06_9ACTN</name>
<dbReference type="EMBL" id="JBEPEK010000023">
    <property type="protein sequence ID" value="MER7178892.1"/>
    <property type="molecule type" value="Genomic_DNA"/>
</dbReference>
<sequence length="164" mass="17209">MKRNKFALAEADGALALTDPHHQGRDMRKRKVARISVAAALLAGGVTIGAVGPADASAMRSGATAQSCYGGAHDEEFWVSTSGGNDFWPTQGSYATTTSACADINVKPSESHSFTVCFKATGSCNGWHYAPAGQWTVVASQVLDSTKFYLQSNTHGGIAAYLAY</sequence>
<evidence type="ECO:0000313" key="3">
    <source>
        <dbReference type="Proteomes" id="UP001474181"/>
    </source>
</evidence>
<keyword evidence="1" id="KW-1133">Transmembrane helix</keyword>